<dbReference type="PANTHER" id="PTHR42912">
    <property type="entry name" value="METHYLTRANSFERASE"/>
    <property type="match status" value="1"/>
</dbReference>
<dbReference type="Pfam" id="PF08241">
    <property type="entry name" value="Methyltransf_11"/>
    <property type="match status" value="1"/>
</dbReference>
<dbReference type="EMBL" id="JAGSOH010000004">
    <property type="protein sequence ID" value="MBR7825192.1"/>
    <property type="molecule type" value="Genomic_DNA"/>
</dbReference>
<keyword evidence="4" id="KW-1185">Reference proteome</keyword>
<evidence type="ECO:0000313" key="3">
    <source>
        <dbReference type="EMBL" id="MBR7825192.1"/>
    </source>
</evidence>
<proteinExistence type="predicted"/>
<feature type="domain" description="Methyltransferase type 11" evidence="2">
    <location>
        <begin position="115"/>
        <end position="209"/>
    </location>
</feature>
<accession>A0A941IH00</accession>
<dbReference type="PANTHER" id="PTHR42912:SF93">
    <property type="entry name" value="N6-ADENOSINE-METHYLTRANSFERASE TMT1A"/>
    <property type="match status" value="1"/>
</dbReference>
<evidence type="ECO:0000256" key="1">
    <source>
        <dbReference type="SAM" id="MobiDB-lite"/>
    </source>
</evidence>
<evidence type="ECO:0000313" key="4">
    <source>
        <dbReference type="Proteomes" id="UP000676325"/>
    </source>
</evidence>
<dbReference type="GO" id="GO:0008757">
    <property type="term" value="F:S-adenosylmethionine-dependent methyltransferase activity"/>
    <property type="evidence" value="ECO:0007669"/>
    <property type="project" value="InterPro"/>
</dbReference>
<dbReference type="Gene3D" id="3.40.50.150">
    <property type="entry name" value="Vaccinia Virus protein VP39"/>
    <property type="match status" value="1"/>
</dbReference>
<dbReference type="GO" id="GO:0032259">
    <property type="term" value="P:methylation"/>
    <property type="evidence" value="ECO:0007669"/>
    <property type="project" value="UniProtKB-KW"/>
</dbReference>
<reference evidence="3" key="1">
    <citation type="submission" date="2021-04" db="EMBL/GenBank/DDBJ databases">
        <title>Genome based classification of Actinospica acidithermotolerans sp. nov., an actinobacterium isolated from an Indonesian hot spring.</title>
        <authorList>
            <person name="Kusuma A.B."/>
            <person name="Putra K.E."/>
            <person name="Nafisah S."/>
            <person name="Loh J."/>
            <person name="Nouioui I."/>
            <person name="Goodfellow M."/>
        </authorList>
    </citation>
    <scope>NUCLEOTIDE SEQUENCE</scope>
    <source>
        <strain evidence="3">MGRD01-02</strain>
    </source>
</reference>
<dbReference type="SUPFAM" id="SSF53335">
    <property type="entry name" value="S-adenosyl-L-methionine-dependent methyltransferases"/>
    <property type="match status" value="1"/>
</dbReference>
<protein>
    <submittedName>
        <fullName evidence="3">Class I SAM-dependent methyltransferase</fullName>
    </submittedName>
</protein>
<keyword evidence="3" id="KW-0489">Methyltransferase</keyword>
<dbReference type="AlphaFoldDB" id="A0A941IH00"/>
<gene>
    <name evidence="3" type="ORF">KDK95_02660</name>
</gene>
<dbReference type="InterPro" id="IPR029063">
    <property type="entry name" value="SAM-dependent_MTases_sf"/>
</dbReference>
<name>A0A941IH00_9ACTN</name>
<feature type="region of interest" description="Disordered" evidence="1">
    <location>
        <begin position="1"/>
        <end position="45"/>
    </location>
</feature>
<sequence>MVNRARQRRALGGTGTRVTKGYGVQDAESRGGGGHSPEQPPADWDDAASVDLVTRRESAQPETARANRSWWDANADDYQAEHGEYLGDARFLWCPEGVYEDEAGLLGEVSGRDVLEVGCGAAQCARWLAGQGARVVAFDLSLRQLQHARRIDAQLDRPALRLVQADATALPFADASFDVVCSAFGAVPFVSDSGLLMREVARVLRPGGGWVFSVPHPLRWALPDLPDAEGLVVRHSYFDRRPYVEQDEDGEATYVEHHRTLGDRIRELTAAGLAVRDLVEPEYPEELGDRWGGGWSAQRGRLVPGTAIFVTRKTGAQSPG</sequence>
<dbReference type="InterPro" id="IPR050508">
    <property type="entry name" value="Methyltransf_Superfamily"/>
</dbReference>
<dbReference type="CDD" id="cd02440">
    <property type="entry name" value="AdoMet_MTases"/>
    <property type="match status" value="1"/>
</dbReference>
<organism evidence="3 4">
    <name type="scientific">Actinospica acidithermotolerans</name>
    <dbReference type="NCBI Taxonomy" id="2828514"/>
    <lineage>
        <taxon>Bacteria</taxon>
        <taxon>Bacillati</taxon>
        <taxon>Actinomycetota</taxon>
        <taxon>Actinomycetes</taxon>
        <taxon>Catenulisporales</taxon>
        <taxon>Actinospicaceae</taxon>
        <taxon>Actinospica</taxon>
    </lineage>
</organism>
<dbReference type="Proteomes" id="UP000676325">
    <property type="component" value="Unassembled WGS sequence"/>
</dbReference>
<comment type="caution">
    <text evidence="3">The sequence shown here is derived from an EMBL/GenBank/DDBJ whole genome shotgun (WGS) entry which is preliminary data.</text>
</comment>
<evidence type="ECO:0000259" key="2">
    <source>
        <dbReference type="Pfam" id="PF08241"/>
    </source>
</evidence>
<keyword evidence="3" id="KW-0808">Transferase</keyword>
<dbReference type="InterPro" id="IPR013216">
    <property type="entry name" value="Methyltransf_11"/>
</dbReference>